<dbReference type="RefSeq" id="WP_170032127.1">
    <property type="nucleotide sequence ID" value="NZ_JABDTL010000001.1"/>
</dbReference>
<feature type="domain" description="DUF6984" evidence="1">
    <location>
        <begin position="2"/>
        <end position="39"/>
    </location>
</feature>
<accession>A0A841H2M0</accession>
<gene>
    <name evidence="2" type="ORF">HNQ61_003874</name>
</gene>
<evidence type="ECO:0000259" key="1">
    <source>
        <dbReference type="Pfam" id="PF22480"/>
    </source>
</evidence>
<dbReference type="InterPro" id="IPR054253">
    <property type="entry name" value="DUF6984"/>
</dbReference>
<organism evidence="2 3">
    <name type="scientific">Longimicrobium terrae</name>
    <dbReference type="NCBI Taxonomy" id="1639882"/>
    <lineage>
        <taxon>Bacteria</taxon>
        <taxon>Pseudomonadati</taxon>
        <taxon>Gemmatimonadota</taxon>
        <taxon>Longimicrobiia</taxon>
        <taxon>Longimicrobiales</taxon>
        <taxon>Longimicrobiaceae</taxon>
        <taxon>Longimicrobium</taxon>
    </lineage>
</organism>
<protein>
    <recommendedName>
        <fullName evidence="1">DUF6984 domain-containing protein</fullName>
    </recommendedName>
</protein>
<dbReference type="Proteomes" id="UP000582837">
    <property type="component" value="Unassembled WGS sequence"/>
</dbReference>
<proteinExistence type="predicted"/>
<keyword evidence="3" id="KW-1185">Reference proteome</keyword>
<name>A0A841H2M0_9BACT</name>
<dbReference type="EMBL" id="JACHIA010000013">
    <property type="protein sequence ID" value="MBB6072212.1"/>
    <property type="molecule type" value="Genomic_DNA"/>
</dbReference>
<dbReference type="AlphaFoldDB" id="A0A841H2M0"/>
<dbReference type="Pfam" id="PF22480">
    <property type="entry name" value="DUF6984"/>
    <property type="match status" value="1"/>
</dbReference>
<evidence type="ECO:0000313" key="2">
    <source>
        <dbReference type="EMBL" id="MBB6072212.1"/>
    </source>
</evidence>
<reference evidence="2 3" key="1">
    <citation type="submission" date="2020-08" db="EMBL/GenBank/DDBJ databases">
        <title>Genomic Encyclopedia of Type Strains, Phase IV (KMG-IV): sequencing the most valuable type-strain genomes for metagenomic binning, comparative biology and taxonomic classification.</title>
        <authorList>
            <person name="Goeker M."/>
        </authorList>
    </citation>
    <scope>NUCLEOTIDE SEQUENCE [LARGE SCALE GENOMIC DNA]</scope>
    <source>
        <strain evidence="2 3">DSM 29007</strain>
    </source>
</reference>
<comment type="caution">
    <text evidence="2">The sequence shown here is derived from an EMBL/GenBank/DDBJ whole genome shotgun (WGS) entry which is preliminary data.</text>
</comment>
<sequence length="45" mass="4975">MFDDEDGVQVLVTLAADNFGGVYELDVWKVDYSAVVRVPGDDAFH</sequence>
<evidence type="ECO:0000313" key="3">
    <source>
        <dbReference type="Proteomes" id="UP000582837"/>
    </source>
</evidence>